<dbReference type="OrthoDB" id="3357271at2759"/>
<reference evidence="3 4" key="1">
    <citation type="journal article" date="2014" name="PLoS Genet.">
        <title>Analysis of the Phlebiopsis gigantea genome, transcriptome and secretome provides insight into its pioneer colonization strategies of wood.</title>
        <authorList>
            <person name="Hori C."/>
            <person name="Ishida T."/>
            <person name="Igarashi K."/>
            <person name="Samejima M."/>
            <person name="Suzuki H."/>
            <person name="Master E."/>
            <person name="Ferreira P."/>
            <person name="Ruiz-Duenas F.J."/>
            <person name="Held B."/>
            <person name="Canessa P."/>
            <person name="Larrondo L.F."/>
            <person name="Schmoll M."/>
            <person name="Druzhinina I.S."/>
            <person name="Kubicek C.P."/>
            <person name="Gaskell J.A."/>
            <person name="Kersten P."/>
            <person name="St John F."/>
            <person name="Glasner J."/>
            <person name="Sabat G."/>
            <person name="Splinter BonDurant S."/>
            <person name="Syed K."/>
            <person name="Yadav J."/>
            <person name="Mgbeahuruike A.C."/>
            <person name="Kovalchuk A."/>
            <person name="Asiegbu F.O."/>
            <person name="Lackner G."/>
            <person name="Hoffmeister D."/>
            <person name="Rencoret J."/>
            <person name="Gutierrez A."/>
            <person name="Sun H."/>
            <person name="Lindquist E."/>
            <person name="Barry K."/>
            <person name="Riley R."/>
            <person name="Grigoriev I.V."/>
            <person name="Henrissat B."/>
            <person name="Kues U."/>
            <person name="Berka R.M."/>
            <person name="Martinez A.T."/>
            <person name="Covert S.F."/>
            <person name="Blanchette R.A."/>
            <person name="Cullen D."/>
        </authorList>
    </citation>
    <scope>NUCLEOTIDE SEQUENCE [LARGE SCALE GENOMIC DNA]</scope>
    <source>
        <strain evidence="3 4">11061_1 CR5-6</strain>
    </source>
</reference>
<keyword evidence="4" id="KW-1185">Reference proteome</keyword>
<dbReference type="Proteomes" id="UP000053257">
    <property type="component" value="Unassembled WGS sequence"/>
</dbReference>
<evidence type="ECO:0000256" key="1">
    <source>
        <dbReference type="SAM" id="MobiDB-lite"/>
    </source>
</evidence>
<dbReference type="EMBL" id="KN840466">
    <property type="protein sequence ID" value="KIP09405.1"/>
    <property type="molecule type" value="Genomic_DNA"/>
</dbReference>
<accession>A0A0C3SD64</accession>
<evidence type="ECO:0000313" key="3">
    <source>
        <dbReference type="EMBL" id="KIP09405.1"/>
    </source>
</evidence>
<dbReference type="HOGENOM" id="CLU_498876_0_0_1"/>
<dbReference type="InterPro" id="IPR057402">
    <property type="entry name" value="AIM3_BBC1_C"/>
</dbReference>
<dbReference type="AlphaFoldDB" id="A0A0C3SD64"/>
<dbReference type="STRING" id="745531.A0A0C3SD64"/>
<evidence type="ECO:0000259" key="2">
    <source>
        <dbReference type="Pfam" id="PF25459"/>
    </source>
</evidence>
<feature type="region of interest" description="Disordered" evidence="1">
    <location>
        <begin position="157"/>
        <end position="179"/>
    </location>
</feature>
<dbReference type="Pfam" id="PF25459">
    <property type="entry name" value="AIM3_BBC1_C"/>
    <property type="match status" value="1"/>
</dbReference>
<proteinExistence type="predicted"/>
<evidence type="ECO:0000313" key="4">
    <source>
        <dbReference type="Proteomes" id="UP000053257"/>
    </source>
</evidence>
<gene>
    <name evidence="3" type="ORF">PHLGIDRAFT_126299</name>
</gene>
<feature type="compositionally biased region" description="Basic and acidic residues" evidence="1">
    <location>
        <begin position="7"/>
        <end position="29"/>
    </location>
</feature>
<name>A0A0C3SD64_PHLG1</name>
<feature type="compositionally biased region" description="Pro residues" evidence="1">
    <location>
        <begin position="96"/>
        <end position="106"/>
    </location>
</feature>
<feature type="region of interest" description="Disordered" evidence="1">
    <location>
        <begin position="1"/>
        <end position="113"/>
    </location>
</feature>
<feature type="domain" description="BBC1/AIM3 cysteine proteinase-fold" evidence="2">
    <location>
        <begin position="290"/>
        <end position="484"/>
    </location>
</feature>
<feature type="compositionally biased region" description="Pro residues" evidence="1">
    <location>
        <begin position="72"/>
        <end position="81"/>
    </location>
</feature>
<organism evidence="3 4">
    <name type="scientific">Phlebiopsis gigantea (strain 11061_1 CR5-6)</name>
    <name type="common">White-rot fungus</name>
    <name type="synonym">Peniophora gigantea</name>
    <dbReference type="NCBI Taxonomy" id="745531"/>
    <lineage>
        <taxon>Eukaryota</taxon>
        <taxon>Fungi</taxon>
        <taxon>Dikarya</taxon>
        <taxon>Basidiomycota</taxon>
        <taxon>Agaricomycotina</taxon>
        <taxon>Agaricomycetes</taxon>
        <taxon>Polyporales</taxon>
        <taxon>Phanerochaetaceae</taxon>
        <taxon>Phlebiopsis</taxon>
    </lineage>
</organism>
<sequence>MPSFAELRAKAEKAKDASVQKMHNTRDKYSSQSSKNIDWDANHKRPPPVPQAQGAAHSRNSSSISAPKASYLPPPQRAPPPVRRDTRPLDGSPAHTPSPPPPPPAAPKFVRKASAVDSDRIDWANLSPEDKEVFFSWLDEFFERLLNVTIPPRQSESIMKRTSRPITPPRPPAIPTWSRPQVPAPGSGDLMMSYPPPTKHGSLALDLAMYFTPSAHWDSPWYLSENIPPLLRENKPPFCSGWLQVMGPTKFMYGGIMFADLSICWYSVAFPVDDPTVDVNDPNVVQRGAKYLPPPEALDGATLVEAHETYGETIATFAESFEGTGQSCARGECWDLASEAIKYFDQYDYVPKPVPSTLRTHGHLIFCGRASRGGAEQAGRWRGGDTQVRRGDIIEWRSVRIGMPNGGYAILGMPDHTAIITRDAVPSRAVSDGDSVRPSEIGSLEVVEQSVGSPPKRETYDLKLLQEGEMWIYRPIGLETYVGVELSAQCPDNVPALSV</sequence>
<protein>
    <recommendedName>
        <fullName evidence="2">BBC1/AIM3 cysteine proteinase-fold domain-containing protein</fullName>
    </recommendedName>
</protein>